<accession>A0A4R3VH69</accession>
<dbReference type="InterPro" id="IPR000682">
    <property type="entry name" value="PCMT"/>
</dbReference>
<gene>
    <name evidence="8" type="ORF">EV671_100357</name>
</gene>
<dbReference type="GO" id="GO:0004719">
    <property type="term" value="F:protein-L-isoaspartate (D-aspartate) O-methyltransferase activity"/>
    <property type="evidence" value="ECO:0007669"/>
    <property type="project" value="InterPro"/>
</dbReference>
<evidence type="ECO:0000256" key="3">
    <source>
        <dbReference type="ARBA" id="ARBA00022603"/>
    </source>
</evidence>
<dbReference type="Pfam" id="PF01135">
    <property type="entry name" value="PCMT"/>
    <property type="match status" value="1"/>
</dbReference>
<evidence type="ECO:0000313" key="9">
    <source>
        <dbReference type="Proteomes" id="UP000295110"/>
    </source>
</evidence>
<dbReference type="EMBL" id="SMBU01000003">
    <property type="protein sequence ID" value="TCV03403.1"/>
    <property type="molecule type" value="Genomic_DNA"/>
</dbReference>
<dbReference type="GO" id="GO:0000179">
    <property type="term" value="F:rRNA (adenine-N6,N6-)-dimethyltransferase activity"/>
    <property type="evidence" value="ECO:0007669"/>
    <property type="project" value="InterPro"/>
</dbReference>
<keyword evidence="5" id="KW-0949">S-adenosyl-L-methionine</keyword>
<dbReference type="PANTHER" id="PTHR11579">
    <property type="entry name" value="PROTEIN-L-ISOASPARTATE O-METHYLTRANSFERASE"/>
    <property type="match status" value="1"/>
</dbReference>
<comment type="similarity">
    <text evidence="1">Belongs to the methyltransferase superfamily. L-isoaspartyl/D-aspartyl protein methyltransferase family.</text>
</comment>
<dbReference type="GO" id="GO:0005737">
    <property type="term" value="C:cytoplasm"/>
    <property type="evidence" value="ECO:0007669"/>
    <property type="project" value="TreeGrafter"/>
</dbReference>
<proteinExistence type="inferred from homology"/>
<evidence type="ECO:0000256" key="5">
    <source>
        <dbReference type="ARBA" id="ARBA00022691"/>
    </source>
</evidence>
<organism evidence="8 9">
    <name type="scientific">Roseateles saccharophilus</name>
    <name type="common">Pseudomonas saccharophila</name>
    <dbReference type="NCBI Taxonomy" id="304"/>
    <lineage>
        <taxon>Bacteria</taxon>
        <taxon>Pseudomonadati</taxon>
        <taxon>Pseudomonadota</taxon>
        <taxon>Betaproteobacteria</taxon>
        <taxon>Burkholderiales</taxon>
        <taxon>Sphaerotilaceae</taxon>
        <taxon>Roseateles</taxon>
    </lineage>
</organism>
<protein>
    <recommendedName>
        <fullName evidence="2">Protein-L-isoaspartate O-methyltransferase</fullName>
    </recommendedName>
    <alternativeName>
        <fullName evidence="6">Protein L-isoaspartyl methyltransferase</fullName>
    </alternativeName>
</protein>
<dbReference type="OrthoDB" id="9810066at2"/>
<dbReference type="InterPro" id="IPR020598">
    <property type="entry name" value="rRNA_Ade_methylase_Trfase_N"/>
</dbReference>
<dbReference type="CDD" id="cd02440">
    <property type="entry name" value="AdoMet_MTases"/>
    <property type="match status" value="1"/>
</dbReference>
<dbReference type="PANTHER" id="PTHR11579:SF18">
    <property type="entry name" value="PROTEIN-L-ISOASPARTATE O-METHYLTRANSFERASE"/>
    <property type="match status" value="1"/>
</dbReference>
<dbReference type="AlphaFoldDB" id="A0A4R3VH69"/>
<feature type="domain" description="Ribosomal RNA adenine methylase transferase N-terminal" evidence="7">
    <location>
        <begin position="65"/>
        <end position="200"/>
    </location>
</feature>
<keyword evidence="3 8" id="KW-0489">Methyltransferase</keyword>
<sequence length="217" mass="23398">MNLEQARFNMIEQQIRPWDVLDPRVLELLHIVRREDFVPEAHRAQAFVDVELPLTATRRMLAPKVEARLLQELKVQRHEKVLEIGAATGHLAALLGHQAQRVIALEADAGLAAQAAANLKRSGALNVTVLNQDGAGGLAAEEPFDAILLSGSVAELPQALLNQLKVGGRLAAIVGSAPVMRAVLVTRTGAGEFRRVELFDTVAGRLPGFAEAPAFSF</sequence>
<evidence type="ECO:0000256" key="6">
    <source>
        <dbReference type="ARBA" id="ARBA00030757"/>
    </source>
</evidence>
<comment type="caution">
    <text evidence="8">The sequence shown here is derived from an EMBL/GenBank/DDBJ whole genome shotgun (WGS) entry which is preliminary data.</text>
</comment>
<dbReference type="RefSeq" id="WP_132569914.1">
    <property type="nucleotide sequence ID" value="NZ_CBCSGL010000002.1"/>
</dbReference>
<reference evidence="8 9" key="1">
    <citation type="submission" date="2019-03" db="EMBL/GenBank/DDBJ databases">
        <title>Genomic Encyclopedia of Type Strains, Phase IV (KMG-IV): sequencing the most valuable type-strain genomes for metagenomic binning, comparative biology and taxonomic classification.</title>
        <authorList>
            <person name="Goeker M."/>
        </authorList>
    </citation>
    <scope>NUCLEOTIDE SEQUENCE [LARGE SCALE GENOMIC DNA]</scope>
    <source>
        <strain evidence="8 9">DSM 654</strain>
    </source>
</reference>
<dbReference type="SMART" id="SM00650">
    <property type="entry name" value="rADc"/>
    <property type="match status" value="1"/>
</dbReference>
<dbReference type="InterPro" id="IPR029063">
    <property type="entry name" value="SAM-dependent_MTases_sf"/>
</dbReference>
<dbReference type="Proteomes" id="UP000295110">
    <property type="component" value="Unassembled WGS sequence"/>
</dbReference>
<keyword evidence="4 8" id="KW-0808">Transferase</keyword>
<evidence type="ECO:0000313" key="8">
    <source>
        <dbReference type="EMBL" id="TCV03403.1"/>
    </source>
</evidence>
<dbReference type="SUPFAM" id="SSF53335">
    <property type="entry name" value="S-adenosyl-L-methionine-dependent methyltransferases"/>
    <property type="match status" value="1"/>
</dbReference>
<name>A0A4R3VH69_ROSSA</name>
<keyword evidence="9" id="KW-1185">Reference proteome</keyword>
<evidence type="ECO:0000259" key="7">
    <source>
        <dbReference type="SMART" id="SM00650"/>
    </source>
</evidence>
<dbReference type="Gene3D" id="3.40.50.150">
    <property type="entry name" value="Vaccinia Virus protein VP39"/>
    <property type="match status" value="1"/>
</dbReference>
<evidence type="ECO:0000256" key="1">
    <source>
        <dbReference type="ARBA" id="ARBA00005369"/>
    </source>
</evidence>
<evidence type="ECO:0000256" key="4">
    <source>
        <dbReference type="ARBA" id="ARBA00022679"/>
    </source>
</evidence>
<evidence type="ECO:0000256" key="2">
    <source>
        <dbReference type="ARBA" id="ARBA00013346"/>
    </source>
</evidence>